<evidence type="ECO:0000313" key="2">
    <source>
        <dbReference type="Proteomes" id="UP000272833"/>
    </source>
</evidence>
<evidence type="ECO:0000313" key="1">
    <source>
        <dbReference type="EMBL" id="RRW29113.1"/>
    </source>
</evidence>
<dbReference type="AlphaFoldDB" id="A0A427H8G2"/>
<dbReference type="Proteomes" id="UP000272833">
    <property type="component" value="Unassembled WGS sequence"/>
</dbReference>
<comment type="caution">
    <text evidence="1">The sequence shown here is derived from an EMBL/GenBank/DDBJ whole genome shotgun (WGS) entry which is preliminary data.</text>
</comment>
<reference evidence="1 2" key="1">
    <citation type="submission" date="2018-10" db="EMBL/GenBank/DDBJ databases">
        <title>Transmission dynamics of multidrug resistant bacteria on intensive care unit surfaces.</title>
        <authorList>
            <person name="D'Souza A.W."/>
            <person name="Potter R.F."/>
            <person name="Wallace M."/>
            <person name="Shupe A."/>
            <person name="Patel S."/>
            <person name="Sun S."/>
            <person name="Gul D."/>
            <person name="Kwon J.H."/>
            <person name="Andleeb S."/>
            <person name="Burnham C.-A.D."/>
            <person name="Dantas G."/>
        </authorList>
    </citation>
    <scope>NUCLEOTIDE SEQUENCE [LARGE SCALE GENOMIC DNA]</scope>
    <source>
        <strain evidence="1 2">PO_271</strain>
    </source>
</reference>
<name>A0A427H8G2_ECTOL</name>
<sequence>MNLIRRSKKSTDVTANAESPLNEIGDVSAVAAMFARLRQQNAQYDQAIAALVAANRITCGWDKPAEPEMTLTIQREVLVALGDTDALARFDQEHRQALAQEQAARVKAMQQVQEAPTRVKALEQYINDLAGQMEDEYDQISVEREAERIFAPSARRMFDAAKVFVQAWREMQTVEAVLLSRIRLSQYSVTGEYRNWPTLELIGPTNAGELLPTLIEGISLDEIKTLNQEFSSLDDELLREFDKELRKVGFDSSGIKVYHAKAIDDVRRIYAPDPNPPKKHLDPGHGLSTVVRVDV</sequence>
<protein>
    <submittedName>
        <fullName evidence="1">Uncharacterized protein</fullName>
    </submittedName>
</protein>
<gene>
    <name evidence="1" type="ORF">EGJ44_20830</name>
</gene>
<dbReference type="RefSeq" id="WP_125875124.1">
    <property type="nucleotide sequence ID" value="NZ_RHRS01000085.1"/>
</dbReference>
<dbReference type="EMBL" id="RHRS01000085">
    <property type="protein sequence ID" value="RRW29113.1"/>
    <property type="molecule type" value="Genomic_DNA"/>
</dbReference>
<accession>A0A427H8G2</accession>
<proteinExistence type="predicted"/>
<organism evidence="1 2">
    <name type="scientific">Ectopseudomonas oleovorans</name>
    <name type="common">Pseudomonas oleovorans</name>
    <dbReference type="NCBI Taxonomy" id="301"/>
    <lineage>
        <taxon>Bacteria</taxon>
        <taxon>Pseudomonadati</taxon>
        <taxon>Pseudomonadota</taxon>
        <taxon>Gammaproteobacteria</taxon>
        <taxon>Pseudomonadales</taxon>
        <taxon>Pseudomonadaceae</taxon>
        <taxon>Ectopseudomonas</taxon>
    </lineage>
</organism>